<dbReference type="InterPro" id="IPR006224">
    <property type="entry name" value="PsdUridine_synth_RluA-like_CS"/>
</dbReference>
<evidence type="ECO:0000256" key="4">
    <source>
        <dbReference type="PROSITE-ProRule" id="PRU00182"/>
    </source>
</evidence>
<keyword evidence="4" id="KW-0694">RNA-binding</keyword>
<keyword evidence="8" id="KW-1185">Reference proteome</keyword>
<evidence type="ECO:0000256" key="1">
    <source>
        <dbReference type="ARBA" id="ARBA00010876"/>
    </source>
</evidence>
<dbReference type="Proteomes" id="UP001166004">
    <property type="component" value="Unassembled WGS sequence"/>
</dbReference>
<dbReference type="PANTHER" id="PTHR21600:SF44">
    <property type="entry name" value="RIBOSOMAL LARGE SUBUNIT PSEUDOURIDINE SYNTHASE D"/>
    <property type="match status" value="1"/>
</dbReference>
<dbReference type="InterPro" id="IPR050188">
    <property type="entry name" value="RluA_PseudoU_synthase"/>
</dbReference>
<proteinExistence type="inferred from homology"/>
<comment type="catalytic activity">
    <reaction evidence="3">
        <text>uridine(1911/1915/1917) in 23S rRNA = pseudouridine(1911/1915/1917) in 23S rRNA</text>
        <dbReference type="Rhea" id="RHEA:42524"/>
        <dbReference type="Rhea" id="RHEA-COMP:10097"/>
        <dbReference type="Rhea" id="RHEA-COMP:10098"/>
        <dbReference type="ChEBI" id="CHEBI:65314"/>
        <dbReference type="ChEBI" id="CHEBI:65315"/>
        <dbReference type="EC" id="5.4.99.23"/>
    </reaction>
</comment>
<dbReference type="SUPFAM" id="SSF55174">
    <property type="entry name" value="Alpha-L RNA-binding motif"/>
    <property type="match status" value="1"/>
</dbReference>
<organism evidence="7 8">
    <name type="scientific">Pelagibacter ubique</name>
    <dbReference type="NCBI Taxonomy" id="198252"/>
    <lineage>
        <taxon>Bacteria</taxon>
        <taxon>Pseudomonadati</taxon>
        <taxon>Pseudomonadota</taxon>
        <taxon>Alphaproteobacteria</taxon>
        <taxon>Candidatus Pelagibacterales</taxon>
        <taxon>Candidatus Pelagibacteraceae</taxon>
        <taxon>Candidatus Pelagibacter</taxon>
    </lineage>
</organism>
<dbReference type="PANTHER" id="PTHR21600">
    <property type="entry name" value="MITOCHONDRIAL RNA PSEUDOURIDINE SYNTHASE"/>
    <property type="match status" value="1"/>
</dbReference>
<dbReference type="InterPro" id="IPR006225">
    <property type="entry name" value="PsdUridine_synth_RluC/D"/>
</dbReference>
<dbReference type="Gene3D" id="3.10.290.10">
    <property type="entry name" value="RNA-binding S4 domain"/>
    <property type="match status" value="1"/>
</dbReference>
<evidence type="ECO:0000259" key="6">
    <source>
        <dbReference type="SMART" id="SM00363"/>
    </source>
</evidence>
<dbReference type="Pfam" id="PF01479">
    <property type="entry name" value="S4"/>
    <property type="match status" value="1"/>
</dbReference>
<dbReference type="CDD" id="cd00165">
    <property type="entry name" value="S4"/>
    <property type="match status" value="1"/>
</dbReference>
<dbReference type="SUPFAM" id="SSF55120">
    <property type="entry name" value="Pseudouridine synthase"/>
    <property type="match status" value="1"/>
</dbReference>
<dbReference type="SMART" id="SM00363">
    <property type="entry name" value="S4"/>
    <property type="match status" value="1"/>
</dbReference>
<accession>A0ABX1T1R9</accession>
<keyword evidence="2 5" id="KW-0413">Isomerase</keyword>
<reference evidence="7 8" key="1">
    <citation type="submission" date="2019-07" db="EMBL/GenBank/DDBJ databases">
        <title>SAR11 Genome Evolution.</title>
        <authorList>
            <person name="Giovannoni S."/>
        </authorList>
    </citation>
    <scope>NUCLEOTIDE SEQUENCE [LARGE SCALE GENOMIC DNA]</scope>
    <source>
        <strain evidence="7 8">HTCC9565</strain>
    </source>
</reference>
<dbReference type="EMBL" id="LANA01000001">
    <property type="protein sequence ID" value="NMN67019.1"/>
    <property type="molecule type" value="Genomic_DNA"/>
</dbReference>
<dbReference type="NCBIfam" id="TIGR00005">
    <property type="entry name" value="rluA_subfam"/>
    <property type="match status" value="1"/>
</dbReference>
<comment type="catalytic activity">
    <reaction evidence="5">
        <text>a uridine in RNA = a pseudouridine in RNA</text>
        <dbReference type="Rhea" id="RHEA:48348"/>
        <dbReference type="Rhea" id="RHEA-COMP:12068"/>
        <dbReference type="Rhea" id="RHEA-COMP:12069"/>
        <dbReference type="ChEBI" id="CHEBI:65314"/>
        <dbReference type="ChEBI" id="CHEBI:65315"/>
    </reaction>
</comment>
<evidence type="ECO:0000256" key="3">
    <source>
        <dbReference type="ARBA" id="ARBA00036882"/>
    </source>
</evidence>
<dbReference type="InterPro" id="IPR020103">
    <property type="entry name" value="PsdUridine_synth_cat_dom_sf"/>
</dbReference>
<sequence length="326" mass="37593">MEKNINLIVEENENNLRLDVFVNKREKLLSRTRIKNLILKEKLKLNDTIINNPSKKIYFGDKISLEIPEPKEASLKPYDFKLEIIYEDEDLLVINKPAGIIMHPGAGNYDETIVNALIHYDKDSLSTIGDELRPGIVHRIDKDTSGLIVVAKNNVAHENLSHQFSEHTITRTYQLLIWGKLRPSSGKIDTFITRSSKNRQMMEVSSSKGKKAITNYKTIEVFENDKTPTLSLVECRLETGRTHQIRVHMTHMGNSIMGDGKYKKKYKKLKNIDTNLENLIYKLNRQFLHAQTLGFIHPKTNKEMVFTSILPQELENILLLLRNTSK</sequence>
<name>A0ABX1T1R9_PELUQ</name>
<dbReference type="InterPro" id="IPR006145">
    <property type="entry name" value="PsdUridine_synth_RsuA/RluA"/>
</dbReference>
<dbReference type="Gene3D" id="3.30.2350.10">
    <property type="entry name" value="Pseudouridine synthase"/>
    <property type="match status" value="1"/>
</dbReference>
<protein>
    <recommendedName>
        <fullName evidence="5">Pseudouridine synthase</fullName>
        <ecNumber evidence="5">5.4.99.-</ecNumber>
    </recommendedName>
</protein>
<dbReference type="PROSITE" id="PS50889">
    <property type="entry name" value="S4"/>
    <property type="match status" value="1"/>
</dbReference>
<comment type="function">
    <text evidence="5">Responsible for synthesis of pseudouridine from uracil.</text>
</comment>
<dbReference type="EC" id="5.4.99.-" evidence="5"/>
<dbReference type="Pfam" id="PF00849">
    <property type="entry name" value="PseudoU_synth_2"/>
    <property type="match status" value="1"/>
</dbReference>
<feature type="domain" description="RNA-binding S4" evidence="6">
    <location>
        <begin position="16"/>
        <end position="76"/>
    </location>
</feature>
<dbReference type="InterPro" id="IPR036986">
    <property type="entry name" value="S4_RNA-bd_sf"/>
</dbReference>
<evidence type="ECO:0000313" key="7">
    <source>
        <dbReference type="EMBL" id="NMN67019.1"/>
    </source>
</evidence>
<evidence type="ECO:0000313" key="8">
    <source>
        <dbReference type="Proteomes" id="UP001166004"/>
    </source>
</evidence>
<comment type="caution">
    <text evidence="7">The sequence shown here is derived from an EMBL/GenBank/DDBJ whole genome shotgun (WGS) entry which is preliminary data.</text>
</comment>
<evidence type="ECO:0000256" key="5">
    <source>
        <dbReference type="RuleBase" id="RU362028"/>
    </source>
</evidence>
<dbReference type="RefSeq" id="WP_169035539.1">
    <property type="nucleotide sequence ID" value="NZ_LANA01000001.1"/>
</dbReference>
<dbReference type="InterPro" id="IPR002942">
    <property type="entry name" value="S4_RNA-bd"/>
</dbReference>
<comment type="similarity">
    <text evidence="1 5">Belongs to the pseudouridine synthase RluA family.</text>
</comment>
<dbReference type="PROSITE" id="PS01129">
    <property type="entry name" value="PSI_RLU"/>
    <property type="match status" value="1"/>
</dbReference>
<evidence type="ECO:0000256" key="2">
    <source>
        <dbReference type="ARBA" id="ARBA00023235"/>
    </source>
</evidence>
<dbReference type="CDD" id="cd02869">
    <property type="entry name" value="PseudoU_synth_RluA_like"/>
    <property type="match status" value="1"/>
</dbReference>
<gene>
    <name evidence="7" type="ORF">VP91_00001500</name>
</gene>